<keyword evidence="4 7" id="KW-0812">Transmembrane</keyword>
<feature type="domain" description="Major facilitator superfamily (MFS) profile" evidence="8">
    <location>
        <begin position="1"/>
        <end position="176"/>
    </location>
</feature>
<name>A0A2T0SEK9_9ACTN</name>
<feature type="transmembrane region" description="Helical" evidence="7">
    <location>
        <begin position="267"/>
        <end position="299"/>
    </location>
</feature>
<keyword evidence="5 7" id="KW-1133">Transmembrane helix</keyword>
<dbReference type="PANTHER" id="PTHR23517:SF2">
    <property type="entry name" value="MULTIDRUG RESISTANCE PROTEIN MDTH"/>
    <property type="match status" value="1"/>
</dbReference>
<dbReference type="Gene3D" id="1.20.1250.20">
    <property type="entry name" value="MFS general substrate transporter like domains"/>
    <property type="match status" value="1"/>
</dbReference>
<evidence type="ECO:0000259" key="8">
    <source>
        <dbReference type="PROSITE" id="PS50850"/>
    </source>
</evidence>
<evidence type="ECO:0000256" key="7">
    <source>
        <dbReference type="SAM" id="Phobius"/>
    </source>
</evidence>
<dbReference type="InterPro" id="IPR050171">
    <property type="entry name" value="MFS_Transporters"/>
</dbReference>
<feature type="transmembrane region" description="Helical" evidence="7">
    <location>
        <begin position="20"/>
        <end position="51"/>
    </location>
</feature>
<evidence type="ECO:0000256" key="5">
    <source>
        <dbReference type="ARBA" id="ARBA00022989"/>
    </source>
</evidence>
<keyword evidence="10" id="KW-1185">Reference proteome</keyword>
<keyword evidence="6 7" id="KW-0472">Membrane</keyword>
<dbReference type="GO" id="GO:0005886">
    <property type="term" value="C:plasma membrane"/>
    <property type="evidence" value="ECO:0007669"/>
    <property type="project" value="UniProtKB-SubCell"/>
</dbReference>
<dbReference type="InterPro" id="IPR011701">
    <property type="entry name" value="MFS"/>
</dbReference>
<feature type="transmembrane region" description="Helical" evidence="7">
    <location>
        <begin position="348"/>
        <end position="372"/>
    </location>
</feature>
<evidence type="ECO:0000313" key="9">
    <source>
        <dbReference type="EMBL" id="PRY31847.1"/>
    </source>
</evidence>
<reference evidence="9 10" key="1">
    <citation type="submission" date="2018-03" db="EMBL/GenBank/DDBJ databases">
        <title>Genomic Encyclopedia of Archaeal and Bacterial Type Strains, Phase II (KMG-II): from individual species to whole genera.</title>
        <authorList>
            <person name="Goeker M."/>
        </authorList>
    </citation>
    <scope>NUCLEOTIDE SEQUENCE [LARGE SCALE GENOMIC DNA]</scope>
    <source>
        <strain evidence="9 10">DSM 45348</strain>
    </source>
</reference>
<feature type="transmembrane region" description="Helical" evidence="7">
    <location>
        <begin position="63"/>
        <end position="81"/>
    </location>
</feature>
<comment type="caution">
    <text evidence="9">The sequence shown here is derived from an EMBL/GenBank/DDBJ whole genome shotgun (WGS) entry which is preliminary data.</text>
</comment>
<evidence type="ECO:0000256" key="4">
    <source>
        <dbReference type="ARBA" id="ARBA00022692"/>
    </source>
</evidence>
<feature type="transmembrane region" description="Helical" evidence="7">
    <location>
        <begin position="225"/>
        <end position="246"/>
    </location>
</feature>
<evidence type="ECO:0000256" key="3">
    <source>
        <dbReference type="ARBA" id="ARBA00022475"/>
    </source>
</evidence>
<dbReference type="SUPFAM" id="SSF103473">
    <property type="entry name" value="MFS general substrate transporter"/>
    <property type="match status" value="1"/>
</dbReference>
<feature type="transmembrane region" description="Helical" evidence="7">
    <location>
        <begin position="192"/>
        <end position="219"/>
    </location>
</feature>
<gene>
    <name evidence="9" type="ORF">CLV70_10258</name>
</gene>
<dbReference type="InterPro" id="IPR036259">
    <property type="entry name" value="MFS_trans_sf"/>
</dbReference>
<keyword evidence="2" id="KW-0813">Transport</keyword>
<proteinExistence type="predicted"/>
<dbReference type="Proteomes" id="UP000239209">
    <property type="component" value="Unassembled WGS sequence"/>
</dbReference>
<evidence type="ECO:0000313" key="10">
    <source>
        <dbReference type="Proteomes" id="UP000239209"/>
    </source>
</evidence>
<evidence type="ECO:0000256" key="2">
    <source>
        <dbReference type="ARBA" id="ARBA00022448"/>
    </source>
</evidence>
<organism evidence="9 10">
    <name type="scientific">Pseudosporangium ferrugineum</name>
    <dbReference type="NCBI Taxonomy" id="439699"/>
    <lineage>
        <taxon>Bacteria</taxon>
        <taxon>Bacillati</taxon>
        <taxon>Actinomycetota</taxon>
        <taxon>Actinomycetes</taxon>
        <taxon>Micromonosporales</taxon>
        <taxon>Micromonosporaceae</taxon>
        <taxon>Pseudosporangium</taxon>
    </lineage>
</organism>
<dbReference type="AlphaFoldDB" id="A0A2T0SEK9"/>
<dbReference type="InterPro" id="IPR020846">
    <property type="entry name" value="MFS_dom"/>
</dbReference>
<dbReference type="GO" id="GO:0022857">
    <property type="term" value="F:transmembrane transporter activity"/>
    <property type="evidence" value="ECO:0007669"/>
    <property type="project" value="InterPro"/>
</dbReference>
<dbReference type="Pfam" id="PF07690">
    <property type="entry name" value="MFS_1"/>
    <property type="match status" value="1"/>
</dbReference>
<evidence type="ECO:0000256" key="6">
    <source>
        <dbReference type="ARBA" id="ARBA00023136"/>
    </source>
</evidence>
<feature type="transmembrane region" description="Helical" evidence="7">
    <location>
        <begin position="152"/>
        <end position="171"/>
    </location>
</feature>
<accession>A0A2T0SEK9</accession>
<keyword evidence="3" id="KW-1003">Cell membrane</keyword>
<protein>
    <submittedName>
        <fullName evidence="9">MFS transporter</fullName>
    </submittedName>
</protein>
<dbReference type="PROSITE" id="PS50850">
    <property type="entry name" value="MFS"/>
    <property type="match status" value="1"/>
</dbReference>
<feature type="transmembrane region" description="Helical" evidence="7">
    <location>
        <begin position="87"/>
        <end position="112"/>
    </location>
</feature>
<feature type="transmembrane region" description="Helical" evidence="7">
    <location>
        <begin position="124"/>
        <end position="146"/>
    </location>
</feature>
<sequence>MGIRLAESVGKGVFMSGNVIYFTLAVGLSPAQVGLGISAASLAGFTASLLLGMVSDRIGARRLLTILFVAEAVGFTLYPLVHSLPVFFALIVVMGFLEFGTGPSMAALIGTLVPPENRVRMRAVMRTVFNIGFSIGSGIAAVAVLGRDVLDAIPLSTAVLIAVAALLVRFLPADRARPTAVRAKKFSAVRDLRFVSVVGLSSVLATHVNIVLVALPLWVLTRTSAPHWTVPLMLVLNTAFVITFQVRASRGADTLSGASRMARRSGVWLAAACGIAAVTTWTSNTVVTMAVLITALLVFSVTEVMQSASAWGMAYGLAPERAPAEYLGTFDLHVISQNVVGPALLSGIVIAFGAWGWGLIAAVVLVAAALIVPAAQRARRPDSPVEDAAPAVPVAGS</sequence>
<comment type="subcellular location">
    <subcellularLocation>
        <location evidence="1">Cell membrane</location>
        <topology evidence="1">Multi-pass membrane protein</topology>
    </subcellularLocation>
</comment>
<dbReference type="EMBL" id="PVZG01000002">
    <property type="protein sequence ID" value="PRY31847.1"/>
    <property type="molecule type" value="Genomic_DNA"/>
</dbReference>
<evidence type="ECO:0000256" key="1">
    <source>
        <dbReference type="ARBA" id="ARBA00004651"/>
    </source>
</evidence>
<dbReference type="PANTHER" id="PTHR23517">
    <property type="entry name" value="RESISTANCE PROTEIN MDTM, PUTATIVE-RELATED-RELATED"/>
    <property type="match status" value="1"/>
</dbReference>